<evidence type="ECO:0000256" key="5">
    <source>
        <dbReference type="ARBA" id="ARBA00022827"/>
    </source>
</evidence>
<dbReference type="PRINTS" id="PR00411">
    <property type="entry name" value="PNDRDTASEI"/>
</dbReference>
<dbReference type="Gene3D" id="3.30.390.30">
    <property type="match status" value="1"/>
</dbReference>
<comment type="caution">
    <text evidence="15">The sequence shown here is derived from an EMBL/GenBank/DDBJ whole genome shotgun (WGS) entry which is preliminary data.</text>
</comment>
<dbReference type="EC" id="1.8.1.4" evidence="3 12"/>
<dbReference type="InterPro" id="IPR050151">
    <property type="entry name" value="Class-I_Pyr_Nuc-Dis_Oxidored"/>
</dbReference>
<dbReference type="FunFam" id="3.30.390.30:FF:000001">
    <property type="entry name" value="Dihydrolipoyl dehydrogenase"/>
    <property type="match status" value="1"/>
</dbReference>
<comment type="miscellaneous">
    <text evidence="12">The active site is a redox-active disulfide bond.</text>
</comment>
<dbReference type="PIRSF" id="PIRSF000350">
    <property type="entry name" value="Mercury_reductase_MerA"/>
    <property type="match status" value="1"/>
</dbReference>
<reference evidence="15 16" key="1">
    <citation type="submission" date="2019-03" db="EMBL/GenBank/DDBJ databases">
        <title>Metabolic potential of uncultured bacteria and archaea associated with petroleum seepage in deep-sea sediments.</title>
        <authorList>
            <person name="Dong X."/>
            <person name="Hubert C."/>
        </authorList>
    </citation>
    <scope>NUCLEOTIDE SEQUENCE [LARGE SCALE GENOMIC DNA]</scope>
    <source>
        <strain evidence="15">E44_bin18</strain>
    </source>
</reference>
<keyword evidence="6 12" id="KW-0560">Oxidoreductase</keyword>
<dbReference type="GO" id="GO:0050660">
    <property type="term" value="F:flavin adenine dinucleotide binding"/>
    <property type="evidence" value="ECO:0007669"/>
    <property type="project" value="InterPro"/>
</dbReference>
<evidence type="ECO:0000256" key="6">
    <source>
        <dbReference type="ARBA" id="ARBA00023002"/>
    </source>
</evidence>
<keyword evidence="5 10" id="KW-0274">FAD</keyword>
<dbReference type="PANTHER" id="PTHR22912:SF217">
    <property type="entry name" value="DIHYDROLIPOYL DEHYDROGENASE"/>
    <property type="match status" value="1"/>
</dbReference>
<feature type="binding site" evidence="10">
    <location>
        <position position="200"/>
    </location>
    <ligand>
        <name>NAD(+)</name>
        <dbReference type="ChEBI" id="CHEBI:57540"/>
    </ligand>
</feature>
<evidence type="ECO:0000256" key="2">
    <source>
        <dbReference type="ARBA" id="ARBA00007532"/>
    </source>
</evidence>
<dbReference type="AlphaFoldDB" id="A0A523UPW7"/>
<feature type="binding site" evidence="10">
    <location>
        <position position="50"/>
    </location>
    <ligand>
        <name>FAD</name>
        <dbReference type="ChEBI" id="CHEBI:57692"/>
    </ligand>
</feature>
<dbReference type="InterPro" id="IPR001100">
    <property type="entry name" value="Pyr_nuc-diS_OxRdtase"/>
</dbReference>
<evidence type="ECO:0000256" key="3">
    <source>
        <dbReference type="ARBA" id="ARBA00012608"/>
    </source>
</evidence>
<comment type="subcellular location">
    <subcellularLocation>
        <location evidence="1">Cytoplasm</location>
    </subcellularLocation>
</comment>
<comment type="catalytic activity">
    <reaction evidence="8 12">
        <text>N(6)-[(R)-dihydrolipoyl]-L-lysyl-[protein] + NAD(+) = N(6)-[(R)-lipoyl]-L-lysyl-[protein] + NADH + H(+)</text>
        <dbReference type="Rhea" id="RHEA:15045"/>
        <dbReference type="Rhea" id="RHEA-COMP:10474"/>
        <dbReference type="Rhea" id="RHEA-COMP:10475"/>
        <dbReference type="ChEBI" id="CHEBI:15378"/>
        <dbReference type="ChEBI" id="CHEBI:57540"/>
        <dbReference type="ChEBI" id="CHEBI:57945"/>
        <dbReference type="ChEBI" id="CHEBI:83099"/>
        <dbReference type="ChEBI" id="CHEBI:83100"/>
        <dbReference type="EC" id="1.8.1.4"/>
    </reaction>
</comment>
<evidence type="ECO:0000256" key="10">
    <source>
        <dbReference type="PIRSR" id="PIRSR000350-3"/>
    </source>
</evidence>
<feature type="binding site" evidence="10">
    <location>
        <position position="305"/>
    </location>
    <ligand>
        <name>NAD(+)</name>
        <dbReference type="ChEBI" id="CHEBI:57540"/>
    </ligand>
</feature>
<dbReference type="Pfam" id="PF07992">
    <property type="entry name" value="Pyr_redox_2"/>
    <property type="match status" value="1"/>
</dbReference>
<keyword evidence="4 12" id="KW-0285">Flavoprotein</keyword>
<evidence type="ECO:0000256" key="11">
    <source>
        <dbReference type="PIRSR" id="PIRSR000350-4"/>
    </source>
</evidence>
<dbReference type="NCBIfam" id="TIGR01350">
    <property type="entry name" value="lipoamide_DH"/>
    <property type="match status" value="1"/>
</dbReference>
<comment type="similarity">
    <text evidence="2 12">Belongs to the class-I pyridine nucleotide-disulfide oxidoreductase family.</text>
</comment>
<dbReference type="Gene3D" id="3.50.50.60">
    <property type="entry name" value="FAD/NAD(P)-binding domain"/>
    <property type="match status" value="2"/>
</dbReference>
<evidence type="ECO:0000313" key="16">
    <source>
        <dbReference type="Proteomes" id="UP000315525"/>
    </source>
</evidence>
<evidence type="ECO:0000256" key="9">
    <source>
        <dbReference type="PIRSR" id="PIRSR000350-2"/>
    </source>
</evidence>
<feature type="binding site" evidence="10">
    <location>
        <position position="114"/>
    </location>
    <ligand>
        <name>FAD</name>
        <dbReference type="ChEBI" id="CHEBI:57692"/>
    </ligand>
</feature>
<feature type="domain" description="Pyridine nucleotide-disulphide oxidoreductase dimerisation" evidence="13">
    <location>
        <begin position="339"/>
        <end position="448"/>
    </location>
</feature>
<dbReference type="Proteomes" id="UP000315525">
    <property type="component" value="Unassembled WGS sequence"/>
</dbReference>
<dbReference type="SUPFAM" id="SSF51905">
    <property type="entry name" value="FAD/NAD(P)-binding domain"/>
    <property type="match status" value="1"/>
</dbReference>
<feature type="disulfide bond" description="Redox-active" evidence="11">
    <location>
        <begin position="41"/>
        <end position="46"/>
    </location>
</feature>
<evidence type="ECO:0000256" key="4">
    <source>
        <dbReference type="ARBA" id="ARBA00022630"/>
    </source>
</evidence>
<dbReference type="InterPro" id="IPR016156">
    <property type="entry name" value="FAD/NAD-linked_Rdtase_dimer_sf"/>
</dbReference>
<dbReference type="InterPro" id="IPR006258">
    <property type="entry name" value="Lipoamide_DH"/>
</dbReference>
<evidence type="ECO:0000256" key="1">
    <source>
        <dbReference type="ARBA" id="ARBA00004496"/>
    </source>
</evidence>
<feature type="binding site" evidence="10">
    <location>
        <begin position="140"/>
        <end position="142"/>
    </location>
    <ligand>
        <name>FAD</name>
        <dbReference type="ChEBI" id="CHEBI:57692"/>
    </ligand>
</feature>
<dbReference type="GO" id="GO:0004148">
    <property type="term" value="F:dihydrolipoyl dehydrogenase (NADH) activity"/>
    <property type="evidence" value="ECO:0007669"/>
    <property type="project" value="UniProtKB-EC"/>
</dbReference>
<dbReference type="PANTHER" id="PTHR22912">
    <property type="entry name" value="DISULFIDE OXIDOREDUCTASE"/>
    <property type="match status" value="1"/>
</dbReference>
<dbReference type="EMBL" id="SOJN01000120">
    <property type="protein sequence ID" value="TET44574.1"/>
    <property type="molecule type" value="Genomic_DNA"/>
</dbReference>
<organism evidence="15 16">
    <name type="scientific">candidate division TA06 bacterium</name>
    <dbReference type="NCBI Taxonomy" id="2250710"/>
    <lineage>
        <taxon>Bacteria</taxon>
        <taxon>Bacteria division TA06</taxon>
    </lineage>
</organism>
<dbReference type="SUPFAM" id="SSF55424">
    <property type="entry name" value="FAD/NAD-linked reductases, dimerisation (C-terminal) domain"/>
    <property type="match status" value="1"/>
</dbReference>
<feature type="binding site" evidence="10">
    <location>
        <position position="264"/>
    </location>
    <ligand>
        <name>NAD(+)</name>
        <dbReference type="ChEBI" id="CHEBI:57540"/>
    </ligand>
</feature>
<comment type="cofactor">
    <cofactor evidence="10 12">
        <name>FAD</name>
        <dbReference type="ChEBI" id="CHEBI:57692"/>
    </cofactor>
    <text evidence="10 12">Binds 1 FAD per subunit.</text>
</comment>
<proteinExistence type="inferred from homology"/>
<dbReference type="GO" id="GO:0005737">
    <property type="term" value="C:cytoplasm"/>
    <property type="evidence" value="ECO:0007669"/>
    <property type="project" value="UniProtKB-SubCell"/>
</dbReference>
<name>A0A523UPW7_UNCT6</name>
<feature type="active site" description="Proton acceptor" evidence="9">
    <location>
        <position position="437"/>
    </location>
</feature>
<dbReference type="InterPro" id="IPR036188">
    <property type="entry name" value="FAD/NAD-bd_sf"/>
</dbReference>
<dbReference type="Pfam" id="PF02852">
    <property type="entry name" value="Pyr_redox_dim"/>
    <property type="match status" value="1"/>
</dbReference>
<gene>
    <name evidence="15" type="primary">lpdA</name>
    <name evidence="15" type="ORF">E3J62_09855</name>
</gene>
<evidence type="ECO:0000259" key="13">
    <source>
        <dbReference type="Pfam" id="PF02852"/>
    </source>
</evidence>
<sequence length="465" mass="49056">MEKYGIAIIGGGPAGYVGAIRASQLDISVCLIESGELGGACTNVGCIPTKAILASVRFLSYWRSAGDLGIDIHGVPSANLKQIRERKEKIVRIQRHGIENLLKSNKVTLIRGKGKLVDPHTIAVIGETDVVGAHRIVLATGSRPKSLPHIPFDGDMVLSSDHAVELKNIPEKLLIVGGGTIGAEFAFIYAGLGSKVTVVEMMDRVLPLEDGDVSAIIEREMRKSGIDVMTGIKVESLFRKKKGASVILDDGTELAVSKILVSIGRTSNTEALDLSAVGVRLRDDNSIDTNEKLETNVPNIYAAGDCIGGRLLAHVASREAIVAVENCLGTPLGVNYNVIPGCTFTIPEVASVGLTEAAARASGKEIKTGRFDFRGLGKAHADGEIVGMVKIVADSETDKILGAHIVGNEASCLIHELAVVMKAGMTASDLGETVHAHPTFSEAIMEAAADVQNASIHKPKISKSQ</sequence>
<evidence type="ECO:0000256" key="8">
    <source>
        <dbReference type="ARBA" id="ARBA00049187"/>
    </source>
</evidence>
<dbReference type="PRINTS" id="PR00368">
    <property type="entry name" value="FADPNR"/>
</dbReference>
<dbReference type="InterPro" id="IPR004099">
    <property type="entry name" value="Pyr_nucl-diS_OxRdtase_dimer"/>
</dbReference>
<dbReference type="InterPro" id="IPR023753">
    <property type="entry name" value="FAD/NAD-binding_dom"/>
</dbReference>
<keyword evidence="12" id="KW-0676">Redox-active center</keyword>
<protein>
    <recommendedName>
        <fullName evidence="3 12">Dihydrolipoyl dehydrogenase</fullName>
        <ecNumber evidence="3 12">1.8.1.4</ecNumber>
    </recommendedName>
</protein>
<accession>A0A523UPW7</accession>
<evidence type="ECO:0000313" key="15">
    <source>
        <dbReference type="EMBL" id="TET44574.1"/>
    </source>
</evidence>
<evidence type="ECO:0000256" key="12">
    <source>
        <dbReference type="RuleBase" id="RU003692"/>
    </source>
</evidence>
<dbReference type="GO" id="GO:0006103">
    <property type="term" value="P:2-oxoglutarate metabolic process"/>
    <property type="evidence" value="ECO:0007669"/>
    <property type="project" value="TreeGrafter"/>
</dbReference>
<keyword evidence="10" id="KW-0547">Nucleotide-binding</keyword>
<feature type="domain" description="FAD/NAD(P)-binding" evidence="14">
    <location>
        <begin position="6"/>
        <end position="320"/>
    </location>
</feature>
<evidence type="ECO:0000256" key="7">
    <source>
        <dbReference type="ARBA" id="ARBA00023027"/>
    </source>
</evidence>
<evidence type="ECO:0000259" key="14">
    <source>
        <dbReference type="Pfam" id="PF07992"/>
    </source>
</evidence>
<keyword evidence="7 10" id="KW-0520">NAD</keyword>
<feature type="binding site" evidence="10">
    <location>
        <begin position="177"/>
        <end position="184"/>
    </location>
    <ligand>
        <name>NAD(+)</name>
        <dbReference type="ChEBI" id="CHEBI:57540"/>
    </ligand>
</feature>